<feature type="region of interest" description="Disordered" evidence="2">
    <location>
        <begin position="1"/>
        <end position="48"/>
    </location>
</feature>
<evidence type="ECO:0000259" key="3">
    <source>
        <dbReference type="Pfam" id="PF02617"/>
    </source>
</evidence>
<dbReference type="SUPFAM" id="SSF54736">
    <property type="entry name" value="ClpS-like"/>
    <property type="match status" value="1"/>
</dbReference>
<protein>
    <recommendedName>
        <fullName evidence="1">ATP-dependent Clp protease adapter protein ClpS</fullName>
    </recommendedName>
</protein>
<feature type="domain" description="Adaptor protein ClpS core" evidence="3">
    <location>
        <begin position="50"/>
        <end position="127"/>
    </location>
</feature>
<dbReference type="STRING" id="249408.BOO71_0002761"/>
<dbReference type="NCBIfam" id="NF000672">
    <property type="entry name" value="PRK00033.1-5"/>
    <property type="match status" value="1"/>
</dbReference>
<proteinExistence type="inferred from homology"/>
<dbReference type="InterPro" id="IPR003769">
    <property type="entry name" value="ClpS_core"/>
</dbReference>
<dbReference type="GO" id="GO:0006508">
    <property type="term" value="P:proteolysis"/>
    <property type="evidence" value="ECO:0007669"/>
    <property type="project" value="UniProtKB-UniRule"/>
</dbReference>
<evidence type="ECO:0000256" key="1">
    <source>
        <dbReference type="HAMAP-Rule" id="MF_00302"/>
    </source>
</evidence>
<comment type="similarity">
    <text evidence="1">Belongs to the ClpS family.</text>
</comment>
<dbReference type="Proteomes" id="UP000186607">
    <property type="component" value="Unassembled WGS sequence"/>
</dbReference>
<evidence type="ECO:0000313" key="5">
    <source>
        <dbReference type="Proteomes" id="UP000186607"/>
    </source>
</evidence>
<comment type="function">
    <text evidence="1">Involved in the modulation of the specificity of the ClpAP-mediated ATP-dependent protein degradation.</text>
</comment>
<dbReference type="EMBL" id="MSTI01000031">
    <property type="protein sequence ID" value="OLV19448.1"/>
    <property type="molecule type" value="Genomic_DNA"/>
</dbReference>
<dbReference type="AlphaFoldDB" id="A0A1U7P2R4"/>
<keyword evidence="5" id="KW-1185">Reference proteome</keyword>
<dbReference type="PANTHER" id="PTHR33473:SF19">
    <property type="entry name" value="ATP-DEPENDENT CLP PROTEASE ADAPTER PROTEIN CLPS"/>
    <property type="match status" value="1"/>
</dbReference>
<dbReference type="InterPro" id="IPR014719">
    <property type="entry name" value="Ribosomal_bL12_C/ClpS-like"/>
</dbReference>
<name>A0A1U7P2R4_9DEIO</name>
<feature type="compositionally biased region" description="Polar residues" evidence="2">
    <location>
        <begin position="1"/>
        <end position="15"/>
    </location>
</feature>
<reference evidence="4 5" key="1">
    <citation type="submission" date="2017-01" db="EMBL/GenBank/DDBJ databases">
        <title>Genome Analysis of Deinococcus marmoris KOPRI26562.</title>
        <authorList>
            <person name="Kim J.H."/>
            <person name="Oh H.-M."/>
        </authorList>
    </citation>
    <scope>NUCLEOTIDE SEQUENCE [LARGE SCALE GENOMIC DNA]</scope>
    <source>
        <strain evidence="4 5">KOPRI26562</strain>
    </source>
</reference>
<evidence type="ECO:0000313" key="4">
    <source>
        <dbReference type="EMBL" id="OLV19448.1"/>
    </source>
</evidence>
<organism evidence="4 5">
    <name type="scientific">Deinococcus marmoris</name>
    <dbReference type="NCBI Taxonomy" id="249408"/>
    <lineage>
        <taxon>Bacteria</taxon>
        <taxon>Thermotogati</taxon>
        <taxon>Deinococcota</taxon>
        <taxon>Deinococci</taxon>
        <taxon>Deinococcales</taxon>
        <taxon>Deinococcaceae</taxon>
        <taxon>Deinococcus</taxon>
    </lineage>
</organism>
<dbReference type="FunFam" id="3.30.1390.10:FF:000002">
    <property type="entry name" value="ATP-dependent Clp protease adapter protein ClpS"/>
    <property type="match status" value="1"/>
</dbReference>
<feature type="compositionally biased region" description="Basic and acidic residues" evidence="2">
    <location>
        <begin position="28"/>
        <end position="38"/>
    </location>
</feature>
<comment type="caution">
    <text evidence="4">The sequence shown here is derived from an EMBL/GenBank/DDBJ whole genome shotgun (WGS) entry which is preliminary data.</text>
</comment>
<dbReference type="GO" id="GO:0008233">
    <property type="term" value="F:peptidase activity"/>
    <property type="evidence" value="ECO:0007669"/>
    <property type="project" value="UniProtKB-KW"/>
</dbReference>
<dbReference type="HAMAP" id="MF_00302">
    <property type="entry name" value="ClpS"/>
    <property type="match status" value="1"/>
</dbReference>
<dbReference type="GO" id="GO:0030163">
    <property type="term" value="P:protein catabolic process"/>
    <property type="evidence" value="ECO:0007669"/>
    <property type="project" value="InterPro"/>
</dbReference>
<comment type="subunit">
    <text evidence="1">Binds to the N-terminal domain of the chaperone ClpA.</text>
</comment>
<keyword evidence="4" id="KW-0378">Hydrolase</keyword>
<evidence type="ECO:0000256" key="2">
    <source>
        <dbReference type="SAM" id="MobiDB-lite"/>
    </source>
</evidence>
<dbReference type="InterPro" id="IPR022935">
    <property type="entry name" value="ClpS"/>
</dbReference>
<dbReference type="Gene3D" id="3.30.1390.10">
    <property type="match status" value="1"/>
</dbReference>
<dbReference type="Pfam" id="PF02617">
    <property type="entry name" value="ClpS"/>
    <property type="match status" value="1"/>
</dbReference>
<gene>
    <name evidence="1" type="primary">clpS</name>
    <name evidence="4" type="ORF">BOO71_0002761</name>
</gene>
<keyword evidence="4" id="KW-0645">Protease</keyword>
<accession>A0A1U7P2R4</accession>
<feature type="compositionally biased region" description="Low complexity" evidence="2">
    <location>
        <begin position="39"/>
        <end position="48"/>
    </location>
</feature>
<sequence>MGATEKINTTVTSAPPHTRRARYTPPMTRRDGGRDEQGRTQTLERTTTQRPRLYRVLLLNDDYTPMDFVVMVLSQYFRKTEQDAEMIMLAVHHKGQGVAGVYTRDVAETKVAQVTAHARQEGHPLRVVAEPEAEE</sequence>
<dbReference type="eggNOG" id="COG2127">
    <property type="taxonomic scope" value="Bacteria"/>
</dbReference>
<dbReference type="PANTHER" id="PTHR33473">
    <property type="entry name" value="ATP-DEPENDENT CLP PROTEASE ADAPTER PROTEIN CLPS1, CHLOROPLASTIC"/>
    <property type="match status" value="1"/>
</dbReference>